<dbReference type="InterPro" id="IPR036534">
    <property type="entry name" value="GAR_dom_sf"/>
</dbReference>
<keyword evidence="2" id="KW-0963">Cytoplasm</keyword>
<evidence type="ECO:0000259" key="7">
    <source>
        <dbReference type="PROSITE" id="PS51460"/>
    </source>
</evidence>
<evidence type="ECO:0008006" key="10">
    <source>
        <dbReference type="Google" id="ProtNLM"/>
    </source>
</evidence>
<gene>
    <name evidence="8" type="primary">GAS2L1</name>
</gene>
<dbReference type="SUPFAM" id="SSF47576">
    <property type="entry name" value="Calponin-homology domain, CH-domain"/>
    <property type="match status" value="1"/>
</dbReference>
<dbReference type="GO" id="GO:0001578">
    <property type="term" value="P:microtubule bundle formation"/>
    <property type="evidence" value="ECO:0007669"/>
    <property type="project" value="TreeGrafter"/>
</dbReference>
<comment type="subcellular location">
    <subcellularLocation>
        <location evidence="1">Cytoplasm</location>
        <location evidence="1">Cytoskeleton</location>
    </subcellularLocation>
</comment>
<feature type="compositionally biased region" description="Polar residues" evidence="5">
    <location>
        <begin position="845"/>
        <end position="856"/>
    </location>
</feature>
<dbReference type="GO" id="GO:0051015">
    <property type="term" value="F:actin filament binding"/>
    <property type="evidence" value="ECO:0007669"/>
    <property type="project" value="TreeGrafter"/>
</dbReference>
<feature type="compositionally biased region" description="Polar residues" evidence="5">
    <location>
        <begin position="596"/>
        <end position="605"/>
    </location>
</feature>
<dbReference type="CDD" id="cd21268">
    <property type="entry name" value="CH_GAS2L1_2"/>
    <property type="match status" value="1"/>
</dbReference>
<feature type="compositionally biased region" description="Pro residues" evidence="5">
    <location>
        <begin position="393"/>
        <end position="405"/>
    </location>
</feature>
<accession>A0A3B4CR89</accession>
<feature type="region of interest" description="Disordered" evidence="5">
    <location>
        <begin position="308"/>
        <end position="343"/>
    </location>
</feature>
<feature type="compositionally biased region" description="Low complexity" evidence="5">
    <location>
        <begin position="381"/>
        <end position="392"/>
    </location>
</feature>
<dbReference type="GO" id="GO:0008017">
    <property type="term" value="F:microtubule binding"/>
    <property type="evidence" value="ECO:0007669"/>
    <property type="project" value="InterPro"/>
</dbReference>
<dbReference type="InterPro" id="IPR036872">
    <property type="entry name" value="CH_dom_sf"/>
</dbReference>
<dbReference type="OrthoDB" id="206130at2759"/>
<feature type="region of interest" description="Disordered" evidence="5">
    <location>
        <begin position="649"/>
        <end position="675"/>
    </location>
</feature>
<feature type="region of interest" description="Disordered" evidence="5">
    <location>
        <begin position="487"/>
        <end position="508"/>
    </location>
</feature>
<feature type="region of interest" description="Disordered" evidence="5">
    <location>
        <begin position="761"/>
        <end position="805"/>
    </location>
</feature>
<proteinExistence type="inferred from homology"/>
<feature type="compositionally biased region" description="Polar residues" evidence="5">
    <location>
        <begin position="314"/>
        <end position="341"/>
    </location>
</feature>
<dbReference type="PROSITE" id="PS51460">
    <property type="entry name" value="GAR"/>
    <property type="match status" value="1"/>
</dbReference>
<dbReference type="PANTHER" id="PTHR46756:SF21">
    <property type="entry name" value="GAS2-LIKE PROTEIN 2"/>
    <property type="match status" value="1"/>
</dbReference>
<dbReference type="GeneTree" id="ENSGT00940000154849"/>
<dbReference type="PROSITE" id="PS50021">
    <property type="entry name" value="CH"/>
    <property type="match status" value="1"/>
</dbReference>
<organism evidence="8 9">
    <name type="scientific">Pygocentrus nattereri</name>
    <name type="common">Red-bellied piranha</name>
    <dbReference type="NCBI Taxonomy" id="42514"/>
    <lineage>
        <taxon>Eukaryota</taxon>
        <taxon>Metazoa</taxon>
        <taxon>Chordata</taxon>
        <taxon>Craniata</taxon>
        <taxon>Vertebrata</taxon>
        <taxon>Euteleostomi</taxon>
        <taxon>Actinopterygii</taxon>
        <taxon>Neopterygii</taxon>
        <taxon>Teleostei</taxon>
        <taxon>Ostariophysi</taxon>
        <taxon>Characiformes</taxon>
        <taxon>Characoidei</taxon>
        <taxon>Pygocentrus</taxon>
    </lineage>
</organism>
<evidence type="ECO:0000256" key="1">
    <source>
        <dbReference type="ARBA" id="ARBA00004245"/>
    </source>
</evidence>
<sequence>MSAIEQASSQSIKPFKSSEEYLYAMKEDLAEWLKELYRIDVTVNSMLDVLETGALLCAHANNVTRVAEEFKQAHGRTHLQLPTSGVTFVSSAQPATFLARDNVSNFINWCRHQMNIKDVLMFETDDLVLRKNEKNFVLCLLEVARRASRFGMAAPVLIQLEQEIEEEILEEMEKPVHETRQPVAQRCLQNTQNLDEMVQYLISHCTCPTQFPMVKISDGKYRVGDSNTLIFVRILRNHVMVRVGGGWDTLEHYLDKHDPCRCTSLTHKLAYRPVTPVHEIKARPCRPEGQAGSQTTLLLSRAQSPLEPVLWNPSAPSRTQRVSPQPRLSYSPQPSLRNCPSPNKLKERADILLCRQTCSESKDDSVLKSTSRPGREAMRVSPSPRLASSLPRPARPSTPPQPQRPSTPLVFQRVQSQTSPQHQPGPDNRLGNNWSKSQFVSKLRQTATAGAKSNEDKPAGSVSARPFLCITPDLNLNTSKSNLVVHQPPTISIQESDDSGNGRKSPDFIRTFCPSKGLMGVVSGKAQARCLTPTGKGQPGGTSDHSSRNTPNLDGNERSQQRCSSYGEKKQYLDLPMHTVQNSPIKLRKPDFKISGHQSTGTVSDVDSKSGGQEMENRYLFTPPPISPAQEAVLYQSLEEEILSNLQQLSMDSDPSDSENDQYRSRPETLLNSPEMSFEIQKPSLPMSSSASKPSDAKEAQFQAVISELSNGKKKLEKVSVENWVNSLSRGFKGRKQEIHADTNPNHLKVSKLSVASSWSSLGSSVDSESNRIVETDLTPGNSSNSGTYKFEKPQDSSFRQKRCLKKPERVPSVYKLKLKPCIHPRRDHRPDKKPSKIPKPVSYRGSQSLDTTQTKMPVDGTAVRYSQKALDTPHRASAMRHPRKNPQTMSKFSPSAGCAIQCQGPDQEVVTDQELETWV</sequence>
<dbReference type="GO" id="GO:0005737">
    <property type="term" value="C:cytoplasm"/>
    <property type="evidence" value="ECO:0007669"/>
    <property type="project" value="TreeGrafter"/>
</dbReference>
<dbReference type="PANTHER" id="PTHR46756">
    <property type="entry name" value="TRANSGELIN"/>
    <property type="match status" value="1"/>
</dbReference>
<comment type="similarity">
    <text evidence="4">Belongs to the GAS2 family.</text>
</comment>
<feature type="compositionally biased region" description="Polar residues" evidence="5">
    <location>
        <begin position="413"/>
        <end position="422"/>
    </location>
</feature>
<dbReference type="AlphaFoldDB" id="A0A3B4CR89"/>
<dbReference type="GO" id="GO:0005884">
    <property type="term" value="C:actin filament"/>
    <property type="evidence" value="ECO:0007669"/>
    <property type="project" value="TreeGrafter"/>
</dbReference>
<dbReference type="Proteomes" id="UP001501920">
    <property type="component" value="Chromosome 23"/>
</dbReference>
<keyword evidence="3" id="KW-0206">Cytoskeleton</keyword>
<name>A0A3B4CR89_PYGNA</name>
<dbReference type="SUPFAM" id="SSF143575">
    <property type="entry name" value="GAS2 domain-like"/>
    <property type="match status" value="1"/>
</dbReference>
<evidence type="ECO:0000259" key="6">
    <source>
        <dbReference type="PROSITE" id="PS50021"/>
    </source>
</evidence>
<dbReference type="GO" id="GO:0031110">
    <property type="term" value="P:regulation of microtubule polymerization or depolymerization"/>
    <property type="evidence" value="ECO:0007669"/>
    <property type="project" value="TreeGrafter"/>
</dbReference>
<dbReference type="GO" id="GO:0051764">
    <property type="term" value="P:actin crosslink formation"/>
    <property type="evidence" value="ECO:0007669"/>
    <property type="project" value="TreeGrafter"/>
</dbReference>
<feature type="region of interest" description="Disordered" evidence="5">
    <location>
        <begin position="530"/>
        <end position="565"/>
    </location>
</feature>
<evidence type="ECO:0000256" key="4">
    <source>
        <dbReference type="ARBA" id="ARBA00038441"/>
    </source>
</evidence>
<feature type="region of interest" description="Disordered" evidence="5">
    <location>
        <begin position="823"/>
        <end position="898"/>
    </location>
</feature>
<evidence type="ECO:0000256" key="2">
    <source>
        <dbReference type="ARBA" id="ARBA00022490"/>
    </source>
</evidence>
<feature type="domain" description="Calponin-homology (CH)" evidence="6">
    <location>
        <begin position="23"/>
        <end position="148"/>
    </location>
</feature>
<dbReference type="OMA" id="HPAGLHY"/>
<dbReference type="Pfam" id="PF02187">
    <property type="entry name" value="GAS2"/>
    <property type="match status" value="1"/>
</dbReference>
<evidence type="ECO:0000313" key="8">
    <source>
        <dbReference type="Ensembl" id="ENSPNAP00000013868.1"/>
    </source>
</evidence>
<dbReference type="Gene3D" id="1.10.418.10">
    <property type="entry name" value="Calponin-like domain"/>
    <property type="match status" value="1"/>
</dbReference>
<protein>
    <recommendedName>
        <fullName evidence="10">GAS2-like protein 2</fullName>
    </recommendedName>
</protein>
<dbReference type="Pfam" id="PF00307">
    <property type="entry name" value="CH"/>
    <property type="match status" value="1"/>
</dbReference>
<reference evidence="8" key="2">
    <citation type="submission" date="2025-08" db="UniProtKB">
        <authorList>
            <consortium name="Ensembl"/>
        </authorList>
    </citation>
    <scope>IDENTIFICATION</scope>
</reference>
<dbReference type="SMART" id="SM00033">
    <property type="entry name" value="CH"/>
    <property type="match status" value="1"/>
</dbReference>
<evidence type="ECO:0000313" key="9">
    <source>
        <dbReference type="Proteomes" id="UP001501920"/>
    </source>
</evidence>
<evidence type="ECO:0000256" key="5">
    <source>
        <dbReference type="SAM" id="MobiDB-lite"/>
    </source>
</evidence>
<dbReference type="Gene3D" id="3.30.920.20">
    <property type="entry name" value="Gas2-like domain"/>
    <property type="match status" value="1"/>
</dbReference>
<feature type="region of interest" description="Disordered" evidence="5">
    <location>
        <begin position="362"/>
        <end position="434"/>
    </location>
</feature>
<dbReference type="GO" id="GO:0008093">
    <property type="term" value="F:cytoskeletal anchor activity"/>
    <property type="evidence" value="ECO:0007669"/>
    <property type="project" value="TreeGrafter"/>
</dbReference>
<feature type="region of interest" description="Disordered" evidence="5">
    <location>
        <begin position="443"/>
        <end position="462"/>
    </location>
</feature>
<dbReference type="GO" id="GO:1904825">
    <property type="term" value="P:protein localization to microtubule plus-end"/>
    <property type="evidence" value="ECO:0007669"/>
    <property type="project" value="TreeGrafter"/>
</dbReference>
<feature type="compositionally biased region" description="Polar residues" evidence="5">
    <location>
        <begin position="779"/>
        <end position="788"/>
    </location>
</feature>
<dbReference type="InterPro" id="IPR001715">
    <property type="entry name" value="CH_dom"/>
</dbReference>
<dbReference type="STRING" id="42514.ENSPNAP00000013868"/>
<feature type="compositionally biased region" description="Polar residues" evidence="5">
    <location>
        <begin position="541"/>
        <end position="553"/>
    </location>
</feature>
<dbReference type="InterPro" id="IPR003108">
    <property type="entry name" value="GAR_dom"/>
</dbReference>
<dbReference type="SMART" id="SM00243">
    <property type="entry name" value="GAS2"/>
    <property type="match status" value="1"/>
</dbReference>
<feature type="domain" description="GAR" evidence="7">
    <location>
        <begin position="189"/>
        <end position="261"/>
    </location>
</feature>
<feature type="region of interest" description="Disordered" evidence="5">
    <location>
        <begin position="591"/>
        <end position="616"/>
    </location>
</feature>
<dbReference type="GO" id="GO:0035371">
    <property type="term" value="C:microtubule plus-end"/>
    <property type="evidence" value="ECO:0007669"/>
    <property type="project" value="TreeGrafter"/>
</dbReference>
<reference evidence="8 9" key="1">
    <citation type="submission" date="2020-10" db="EMBL/GenBank/DDBJ databases">
        <title>Pygocentrus nattereri (red-bellied piranha) genome, fPygNat1, primary haplotype.</title>
        <authorList>
            <person name="Myers G."/>
            <person name="Meyer A."/>
            <person name="Karagic N."/>
            <person name="Pippel M."/>
            <person name="Winkler S."/>
            <person name="Tracey A."/>
            <person name="Wood J."/>
            <person name="Formenti G."/>
            <person name="Howe K."/>
            <person name="Fedrigo O."/>
            <person name="Jarvis E.D."/>
        </authorList>
    </citation>
    <scope>NUCLEOTIDE SEQUENCE [LARGE SCALE GENOMIC DNA]</scope>
</reference>
<dbReference type="Ensembl" id="ENSPNAT00000037096.2">
    <property type="protein sequence ID" value="ENSPNAP00000013868.1"/>
    <property type="gene ID" value="ENSPNAG00000019753.2"/>
</dbReference>
<keyword evidence="9" id="KW-1185">Reference proteome</keyword>
<dbReference type="GO" id="GO:0001725">
    <property type="term" value="C:stress fiber"/>
    <property type="evidence" value="ECO:0007669"/>
    <property type="project" value="TreeGrafter"/>
</dbReference>
<reference evidence="8" key="3">
    <citation type="submission" date="2025-09" db="UniProtKB">
        <authorList>
            <consortium name="Ensembl"/>
        </authorList>
    </citation>
    <scope>IDENTIFICATION</scope>
</reference>
<evidence type="ECO:0000256" key="3">
    <source>
        <dbReference type="ARBA" id="ARBA00023212"/>
    </source>
</evidence>